<evidence type="ECO:0000313" key="6">
    <source>
        <dbReference type="Proteomes" id="UP000515152"/>
    </source>
</evidence>
<evidence type="ECO:0000256" key="2">
    <source>
        <dbReference type="ARBA" id="ARBA00022490"/>
    </source>
</evidence>
<keyword evidence="6" id="KW-1185">Reference proteome</keyword>
<dbReference type="RefSeq" id="XP_031435857.1">
    <property type="nucleotide sequence ID" value="XM_031579997.2"/>
</dbReference>
<proteinExistence type="predicted"/>
<evidence type="ECO:0000256" key="1">
    <source>
        <dbReference type="ARBA" id="ARBA00004300"/>
    </source>
</evidence>
<feature type="compositionally biased region" description="Polar residues" evidence="4">
    <location>
        <begin position="31"/>
        <end position="49"/>
    </location>
</feature>
<comment type="subcellular location">
    <subcellularLocation>
        <location evidence="1">Cytoplasm</location>
        <location evidence="1">Cytoskeleton</location>
        <location evidence="1">Microtubule organizing center</location>
        <location evidence="1">Centrosome</location>
    </subcellularLocation>
</comment>
<feature type="region of interest" description="Disordered" evidence="4">
    <location>
        <begin position="1958"/>
        <end position="2043"/>
    </location>
</feature>
<feature type="compositionally biased region" description="Polar residues" evidence="4">
    <location>
        <begin position="1514"/>
        <end position="1531"/>
    </location>
</feature>
<feature type="compositionally biased region" description="Polar residues" evidence="4">
    <location>
        <begin position="1449"/>
        <end position="1462"/>
    </location>
</feature>
<feature type="compositionally biased region" description="Basic and acidic residues" evidence="4">
    <location>
        <begin position="2090"/>
        <end position="2148"/>
    </location>
</feature>
<feature type="compositionally biased region" description="Polar residues" evidence="4">
    <location>
        <begin position="1120"/>
        <end position="1129"/>
    </location>
</feature>
<dbReference type="CTD" id="7840"/>
<feature type="compositionally biased region" description="Polar residues" evidence="4">
    <location>
        <begin position="1357"/>
        <end position="1366"/>
    </location>
</feature>
<evidence type="ECO:0000256" key="4">
    <source>
        <dbReference type="SAM" id="MobiDB-lite"/>
    </source>
</evidence>
<feature type="compositionally biased region" description="Polar residues" evidence="4">
    <location>
        <begin position="1596"/>
        <end position="1611"/>
    </location>
</feature>
<feature type="compositionally biased region" description="Basic and acidic residues" evidence="4">
    <location>
        <begin position="272"/>
        <end position="289"/>
    </location>
</feature>
<feature type="region of interest" description="Disordered" evidence="4">
    <location>
        <begin position="791"/>
        <end position="950"/>
    </location>
</feature>
<evidence type="ECO:0000313" key="7">
    <source>
        <dbReference type="RefSeq" id="XP_031435857.1"/>
    </source>
</evidence>
<feature type="region of interest" description="Disordered" evidence="4">
    <location>
        <begin position="586"/>
        <end position="618"/>
    </location>
</feature>
<dbReference type="Proteomes" id="UP000515152">
    <property type="component" value="Chromosome 14"/>
</dbReference>
<keyword evidence="3" id="KW-0206">Cytoskeleton</keyword>
<feature type="compositionally biased region" description="Polar residues" evidence="4">
    <location>
        <begin position="1145"/>
        <end position="1154"/>
    </location>
</feature>
<feature type="compositionally biased region" description="Polar residues" evidence="4">
    <location>
        <begin position="811"/>
        <end position="825"/>
    </location>
</feature>
<feature type="compositionally biased region" description="Polar residues" evidence="4">
    <location>
        <begin position="339"/>
        <end position="349"/>
    </location>
</feature>
<feature type="compositionally biased region" description="Low complexity" evidence="4">
    <location>
        <begin position="1901"/>
        <end position="1916"/>
    </location>
</feature>
<feature type="compositionally biased region" description="Polar residues" evidence="4">
    <location>
        <begin position="359"/>
        <end position="370"/>
    </location>
</feature>
<dbReference type="GO" id="GO:0005814">
    <property type="term" value="C:centriole"/>
    <property type="evidence" value="ECO:0007669"/>
    <property type="project" value="TreeGrafter"/>
</dbReference>
<dbReference type="OrthoDB" id="6163239at2759"/>
<gene>
    <name evidence="7" type="primary">alms1</name>
</gene>
<sequence length="2285" mass="248993">MEPEESPSDGTSVNRTMDEWYQLPAEEDSTQRPPQDPTQHSASHSQTGARTWGLHHPTDQSLQLEFQDSRLSPALTLLPAYTGTFPTFSNSTLLQQTDIEFAPLSGSPDYSVLSERLSMMPLVGGTTRFAATVSTHRTTIGHASLSQHPLGEDEGSSGSLSQHSMSPGERFQVTPGREYERDSAEDQGYERQGEGEEEGEERSAPRGREEDDGSFLSSSVPARTLLELLEKDVGVVSSSSAVSSASDTVFSQPELIHNQTDVTHNQSGLSRNRTDNADSETVRVNKQRDSALFQTGPSASSLVRSIESDIFRGSSSGGSTEEEPSRNPPGVRECPQGDASASSQPTQAPTRRIDRRSNRSSTQLFDTSNLSERAGRVSDIANITFRSLGCRPDASTDALRSQLLSESRSASRSPLTSPEERPPPEQSGGSSRLPFQGPAGSSVERGHRERVLWQSGNQTGVDVSFLTSQPAFQSTPSVMTGLGRPRGVLLTGVGASYSQSPALLTDTLVSPRARMSAGAAEVTTSRGSLTGGEVGSLPSLSYVQKVDAWRANQSSNRAFGDELELQGPAEDAHDVDANANVSTTAGLAQESHPYSPFSQPREDSGAEGSAGVEAGATGGVVGGGGGVAGLVSPPGRSHSHSSSLGTVVTSIQHHAAALSDAVSNASQAACAEEPVNREEVGPLGRTEPPIQNGQRSHVINLGHFSDVSSTRDTGHILSSPQDSFHGEGSIRASLGGASSVMSLEVDNYAPYWTSIPSTPNRERELNIEDRIPVYLQNLGINQSPSTILNPFAPRGPIREPEFSPTDLCTIKGSTGTPTKSTQPSEGESPDKGEFSLLSQGSSGSMPLSTGRPIMHLSDQDRPPSQGSIRMTRTSSHSPPESPSISTPPLPSLPPTHQMPYGTGQELTPASPLQPREEAPGPKEAQTAQLPQRSPRREQQQPPEEDWLVGSKTLQEIRQLLGRAESVLSLRSSRTTSTGSDSSLLLSLKRKMEEPGFSSDTFNSSQLWARSSSDSMLKDSSASSFEPSRMLGATAQSTADLSNASGIREAGLKSPAVRRAEPEGCSATDPDRVAPAVVQVLAPTSTTPPPQEQEEEAASTPSGQEEPSPAQSHAEVELASVSGSETSDGSLSARVARLLHEESPVSMVTSRASTTDTDESRAREWILQKASGKNCEPLHLNTEDRQRIEEIKRELLQHTKSQCSTDSDGSAQSSVGAASASAPTTSEHVEGFLAVRSAEGRLADQLQRAGRNLLESTGFPLGSPVRQDLEARVQEIALREGLPLPTSCSSLSPLTSITIATTRRTPSPLPPHVPPQLAERHRHIQTQTRTLLLHAHTPSSTDTESDSTLSHTDLHQDTVPSLSQHALSHTHAEYEPEAEAEQQEETVETGQVKGQEDEVTMGWGHQSPPAPRHSSTHLHLTLSPKLVQSGLEKPHHGVASVELHQDSENRSAQTSETLSTNWTAGSLFEARSIPQEDSIKLTNQESLRSETPPPKLASTAISPVNDPLRPVHEPSVSSQTLSEEQGPTKSQLGATGLVSFQISSSTRYPQSFTPPQRLTRPSPRPPSVYTPVAAPTLLPYKPHGSSELFYIPKIDSQLSPNRSDTTVESSHTGSEDAVSPCFNVEILGSRDLEPVSAFPKHTEGIYSKKRGSSMNGRAAPVGQHGVSVRLAGRKGEEGEYEEEEFRPLPMEMDFSMHSLRPHTSTLRGLPPAHTPPNARQNQPITAPLRPRGEESEQRGRDAHRDRTSREIGGSLDQLWHRFSERWSQEQSQSTNNREASLLERLERLSRLINSSSLTHSSVITHSPTKQATNTQASTQTQTPDQPDQPIVEPKRRERGKSKKKERKEKVSGVEEKKEAREEGQKRGGAPHLAWVEPETQSSSHVAEDEPERLGRCPAETDSISMETSVSTETSMSTIDTQRLLRAFGPNRVRTLPAAEKGRDSLLKLYGNIYKQRSTVSDDSTVTVDSSSSGSSLPPHPRASNKKPKVKLVSRGVQAGDLEIVSNGTSRHTRDVGTTFPSPHPTPSSQPQHSIMERHKRKPPESYLHGVSWFVPAEKLKLDARKENRPDNKSVPAAGPSSWFEPYSRTRPWREPLRERQNQDDRGQEPQRERENQEDRARPQQAWVERERQAPEEREKASEINSRRDTHGKLSALERLSLQEALAFRRPEFVSRSRERVKRLCLLKVERRVQAEFSRERETLFNHPPLTRRYTHNTAAPAPPVIRAVPKKEMFQRSKQIYSQLPEVQRRREEEKRKAEYGAYRLNAQLFNKKVTNRVLGRRTPWQ</sequence>
<feature type="compositionally biased region" description="Polar residues" evidence="4">
    <location>
        <begin position="862"/>
        <end position="873"/>
    </location>
</feature>
<feature type="region of interest" description="Disordered" evidence="4">
    <location>
        <begin position="1"/>
        <end position="55"/>
    </location>
</feature>
<feature type="compositionally biased region" description="Low complexity" evidence="4">
    <location>
        <begin position="1807"/>
        <end position="1828"/>
    </location>
</feature>
<feature type="region of interest" description="Disordered" evidence="4">
    <location>
        <begin position="2062"/>
        <end position="2148"/>
    </location>
</feature>
<organism evidence="6 7">
    <name type="scientific">Clupea harengus</name>
    <name type="common">Atlantic herring</name>
    <dbReference type="NCBI Taxonomy" id="7950"/>
    <lineage>
        <taxon>Eukaryota</taxon>
        <taxon>Metazoa</taxon>
        <taxon>Chordata</taxon>
        <taxon>Craniata</taxon>
        <taxon>Vertebrata</taxon>
        <taxon>Euteleostomi</taxon>
        <taxon>Actinopterygii</taxon>
        <taxon>Neopterygii</taxon>
        <taxon>Teleostei</taxon>
        <taxon>Clupei</taxon>
        <taxon>Clupeiformes</taxon>
        <taxon>Clupeoidei</taxon>
        <taxon>Clupeidae</taxon>
        <taxon>Clupea</taxon>
    </lineage>
</organism>
<reference evidence="7" key="1">
    <citation type="submission" date="2025-08" db="UniProtKB">
        <authorList>
            <consortium name="RefSeq"/>
        </authorList>
    </citation>
    <scope>IDENTIFICATION</scope>
</reference>
<feature type="compositionally biased region" description="Basic and acidic residues" evidence="4">
    <location>
        <begin position="1846"/>
        <end position="1864"/>
    </location>
</feature>
<feature type="compositionally biased region" description="Low complexity" evidence="4">
    <location>
        <begin position="1205"/>
        <end position="1221"/>
    </location>
</feature>
<feature type="compositionally biased region" description="Acidic residues" evidence="4">
    <location>
        <begin position="1374"/>
        <end position="1386"/>
    </location>
</feature>
<dbReference type="InterPro" id="IPR029299">
    <property type="entry name" value="ALMS_motif"/>
</dbReference>
<dbReference type="GO" id="GO:0008017">
    <property type="term" value="F:microtubule binding"/>
    <property type="evidence" value="ECO:0007669"/>
    <property type="project" value="TreeGrafter"/>
</dbReference>
<feature type="compositionally biased region" description="Basic residues" evidence="4">
    <location>
        <begin position="1981"/>
        <end position="1990"/>
    </location>
</feature>
<dbReference type="GO" id="GO:0005829">
    <property type="term" value="C:cytosol"/>
    <property type="evidence" value="ECO:0007669"/>
    <property type="project" value="TreeGrafter"/>
</dbReference>
<feature type="compositionally biased region" description="Polar residues" evidence="4">
    <location>
        <begin position="292"/>
        <end position="303"/>
    </location>
</feature>
<dbReference type="PANTHER" id="PTHR21553:SF36">
    <property type="entry name" value="ALMS1 CENTROSOME AND BASAL BODY-ASSOCIATED PROTEIN-RELATED"/>
    <property type="match status" value="1"/>
</dbReference>
<name>A0A6P8GKB2_CLUHA</name>
<feature type="region of interest" description="Disordered" evidence="4">
    <location>
        <begin position="1333"/>
        <end position="1391"/>
    </location>
</feature>
<feature type="compositionally biased region" description="Polar residues" evidence="4">
    <location>
        <begin position="1033"/>
        <end position="1044"/>
    </location>
</feature>
<feature type="domain" description="ALMS motif" evidence="5">
    <location>
        <begin position="2156"/>
        <end position="2281"/>
    </location>
</feature>
<feature type="compositionally biased region" description="Basic and acidic residues" evidence="4">
    <location>
        <begin position="1884"/>
        <end position="1893"/>
    </location>
</feature>
<feature type="compositionally biased region" description="Basic and acidic residues" evidence="4">
    <location>
        <begin position="1729"/>
        <end position="1748"/>
    </location>
</feature>
<feature type="region of interest" description="Disordered" evidence="4">
    <location>
        <begin position="1429"/>
        <end position="1462"/>
    </location>
</feature>
<feature type="region of interest" description="Disordered" evidence="4">
    <location>
        <begin position="142"/>
        <end position="217"/>
    </location>
</feature>
<feature type="region of interest" description="Disordered" evidence="4">
    <location>
        <begin position="1016"/>
        <end position="1160"/>
    </location>
</feature>
<feature type="compositionally biased region" description="Polar residues" evidence="4">
    <location>
        <begin position="710"/>
        <end position="722"/>
    </location>
</feature>
<feature type="compositionally biased region" description="Basic and acidic residues" evidence="4">
    <location>
        <begin position="177"/>
        <end position="194"/>
    </location>
</feature>
<feature type="region of interest" description="Disordered" evidence="4">
    <location>
        <begin position="710"/>
        <end position="730"/>
    </location>
</feature>
<feature type="region of interest" description="Disordered" evidence="4">
    <location>
        <begin position="1596"/>
        <end position="1615"/>
    </location>
</feature>
<feature type="compositionally biased region" description="Pro residues" evidence="4">
    <location>
        <begin position="879"/>
        <end position="893"/>
    </location>
</feature>
<feature type="region of interest" description="Disordered" evidence="4">
    <location>
        <begin position="1798"/>
        <end position="1916"/>
    </location>
</feature>
<feature type="compositionally biased region" description="Polar residues" evidence="4">
    <location>
        <begin position="253"/>
        <end position="271"/>
    </location>
</feature>
<feature type="region of interest" description="Disordered" evidence="4">
    <location>
        <begin position="1198"/>
        <end position="1225"/>
    </location>
</feature>
<feature type="region of interest" description="Disordered" evidence="4">
    <location>
        <begin position="398"/>
        <end position="444"/>
    </location>
</feature>
<feature type="compositionally biased region" description="Low complexity" evidence="4">
    <location>
        <begin position="606"/>
        <end position="615"/>
    </location>
</feature>
<feature type="compositionally biased region" description="Basic residues" evidence="4">
    <location>
        <begin position="1835"/>
        <end position="1845"/>
    </location>
</feature>
<feature type="compositionally biased region" description="Polar residues" evidence="4">
    <location>
        <begin position="1544"/>
        <end position="1555"/>
    </location>
</feature>
<feature type="region of interest" description="Disordered" evidence="4">
    <location>
        <begin position="253"/>
        <end position="370"/>
    </location>
</feature>
<feature type="region of interest" description="Disordered" evidence="4">
    <location>
        <begin position="1544"/>
        <end position="1569"/>
    </location>
</feature>
<feature type="compositionally biased region" description="Low complexity" evidence="4">
    <location>
        <begin position="156"/>
        <end position="168"/>
    </location>
</feature>
<dbReference type="PANTHER" id="PTHR21553">
    <property type="entry name" value="ALMS1-RELATED"/>
    <property type="match status" value="1"/>
</dbReference>
<dbReference type="Pfam" id="PF15309">
    <property type="entry name" value="ALMS_motif"/>
    <property type="match status" value="1"/>
</dbReference>
<keyword evidence="2" id="KW-0963">Cytoplasm</keyword>
<feature type="region of interest" description="Disordered" evidence="4">
    <location>
        <begin position="1474"/>
        <end position="1531"/>
    </location>
</feature>
<evidence type="ECO:0000259" key="5">
    <source>
        <dbReference type="Pfam" id="PF15309"/>
    </source>
</evidence>
<feature type="compositionally biased region" description="Low complexity" evidence="4">
    <location>
        <begin position="1336"/>
        <end position="1350"/>
    </location>
</feature>
<feature type="compositionally biased region" description="Polar residues" evidence="4">
    <location>
        <begin position="398"/>
        <end position="416"/>
    </location>
</feature>
<feature type="compositionally biased region" description="Low complexity" evidence="4">
    <location>
        <begin position="1958"/>
        <end position="1974"/>
    </location>
</feature>
<feature type="compositionally biased region" description="Polar residues" evidence="4">
    <location>
        <begin position="836"/>
        <end position="847"/>
    </location>
</feature>
<dbReference type="KEGG" id="char:105899560"/>
<protein>
    <submittedName>
        <fullName evidence="7">Mucin-19</fullName>
    </submittedName>
</protein>
<dbReference type="GeneID" id="105899560"/>
<evidence type="ECO:0000256" key="3">
    <source>
        <dbReference type="ARBA" id="ARBA00023212"/>
    </source>
</evidence>
<accession>A0A6P8GKB2</accession>
<feature type="region of interest" description="Disordered" evidence="4">
    <location>
        <begin position="1700"/>
        <end position="1751"/>
    </location>
</feature>
<dbReference type="GO" id="GO:0046599">
    <property type="term" value="P:regulation of centriole replication"/>
    <property type="evidence" value="ECO:0007669"/>
    <property type="project" value="TreeGrafter"/>
</dbReference>
<dbReference type="GO" id="GO:0005813">
    <property type="term" value="C:centrosome"/>
    <property type="evidence" value="ECO:0007669"/>
    <property type="project" value="UniProtKB-SubCell"/>
</dbReference>